<feature type="domain" description="OmpA-like" evidence="5">
    <location>
        <begin position="94"/>
        <end position="209"/>
    </location>
</feature>
<accession>A0A011P176</accession>
<evidence type="ECO:0000259" key="5">
    <source>
        <dbReference type="PROSITE" id="PS51123"/>
    </source>
</evidence>
<proteinExistence type="predicted"/>
<dbReference type="InterPro" id="IPR036737">
    <property type="entry name" value="OmpA-like_sf"/>
</dbReference>
<keyword evidence="7" id="KW-1185">Reference proteome</keyword>
<dbReference type="STRING" id="1454004.AW11_02012"/>
<evidence type="ECO:0000256" key="2">
    <source>
        <dbReference type="ARBA" id="ARBA00023136"/>
    </source>
</evidence>
<dbReference type="SUPFAM" id="SSF103088">
    <property type="entry name" value="OmpA-like"/>
    <property type="match status" value="1"/>
</dbReference>
<dbReference type="GO" id="GO:0009279">
    <property type="term" value="C:cell outer membrane"/>
    <property type="evidence" value="ECO:0007669"/>
    <property type="project" value="UniProtKB-SubCell"/>
</dbReference>
<organism evidence="6 7">
    <name type="scientific">Accumulibacter regalis</name>
    <dbReference type="NCBI Taxonomy" id="522306"/>
    <lineage>
        <taxon>Bacteria</taxon>
        <taxon>Pseudomonadati</taxon>
        <taxon>Pseudomonadota</taxon>
        <taxon>Betaproteobacteria</taxon>
        <taxon>Candidatus Accumulibacter</taxon>
    </lineage>
</organism>
<comment type="caution">
    <text evidence="6">The sequence shown here is derived from an EMBL/GenBank/DDBJ whole genome shotgun (WGS) entry which is preliminary data.</text>
</comment>
<keyword evidence="2 4" id="KW-0472">Membrane</keyword>
<keyword evidence="3" id="KW-0998">Cell outer membrane</keyword>
<evidence type="ECO:0000256" key="4">
    <source>
        <dbReference type="PROSITE-ProRule" id="PRU00473"/>
    </source>
</evidence>
<dbReference type="InterPro" id="IPR006665">
    <property type="entry name" value="OmpA-like"/>
</dbReference>
<dbReference type="PRINTS" id="PR01021">
    <property type="entry name" value="OMPADOMAIN"/>
</dbReference>
<sequence>MIARIICPPTPGLAAHAPLARQPAGASPQVSGNPGALAFRSPGRRCASVLAIALSLSGCGALPWQSQEESKAQSPAPPAMTAQEKTAATLEQKVIAAANQVENNIYFSLGGVTVSSRERAKLQQHAAYLKENPETSVTLIGFTDDLGSRSYNVAIAEQRVAAVRKLLRAYRVPGGQIRRYSVGSEKTPKTCKTEECRRKMRRVELRYAE</sequence>
<dbReference type="EMBL" id="JEMY01000025">
    <property type="protein sequence ID" value="EXI88738.1"/>
    <property type="molecule type" value="Genomic_DNA"/>
</dbReference>
<comment type="subcellular location">
    <subcellularLocation>
        <location evidence="1">Cell outer membrane</location>
    </subcellularLocation>
</comment>
<dbReference type="CDD" id="cd07185">
    <property type="entry name" value="OmpA_C-like"/>
    <property type="match status" value="1"/>
</dbReference>
<dbReference type="AlphaFoldDB" id="A0A011P176"/>
<dbReference type="InterPro" id="IPR050330">
    <property type="entry name" value="Bact_OuterMem_StrucFunc"/>
</dbReference>
<dbReference type="eggNOG" id="COG2885">
    <property type="taxonomic scope" value="Bacteria"/>
</dbReference>
<gene>
    <name evidence="6" type="ORF">AW11_02012</name>
</gene>
<dbReference type="PANTHER" id="PTHR30329:SF21">
    <property type="entry name" value="LIPOPROTEIN YIAD-RELATED"/>
    <property type="match status" value="1"/>
</dbReference>
<evidence type="ECO:0000256" key="1">
    <source>
        <dbReference type="ARBA" id="ARBA00004442"/>
    </source>
</evidence>
<dbReference type="PANTHER" id="PTHR30329">
    <property type="entry name" value="STATOR ELEMENT OF FLAGELLAR MOTOR COMPLEX"/>
    <property type="match status" value="1"/>
</dbReference>
<evidence type="ECO:0000313" key="7">
    <source>
        <dbReference type="Proteomes" id="UP000022141"/>
    </source>
</evidence>
<dbReference type="PROSITE" id="PS51123">
    <property type="entry name" value="OMPA_2"/>
    <property type="match status" value="1"/>
</dbReference>
<protein>
    <submittedName>
        <fullName evidence="6">Minor outer membrane protein Omp16</fullName>
    </submittedName>
</protein>
<evidence type="ECO:0000313" key="6">
    <source>
        <dbReference type="EMBL" id="EXI88738.1"/>
    </source>
</evidence>
<dbReference type="PATRIC" id="fig|1454004.3.peg.2079"/>
<evidence type="ECO:0000256" key="3">
    <source>
        <dbReference type="ARBA" id="ARBA00023237"/>
    </source>
</evidence>
<name>A0A011P176_ACCRE</name>
<dbReference type="Gene3D" id="3.30.1330.60">
    <property type="entry name" value="OmpA-like domain"/>
    <property type="match status" value="1"/>
</dbReference>
<dbReference type="InterPro" id="IPR006664">
    <property type="entry name" value="OMP_bac"/>
</dbReference>
<dbReference type="Proteomes" id="UP000022141">
    <property type="component" value="Unassembled WGS sequence"/>
</dbReference>
<dbReference type="Pfam" id="PF00691">
    <property type="entry name" value="OmpA"/>
    <property type="match status" value="1"/>
</dbReference>
<reference evidence="6" key="1">
    <citation type="submission" date="2014-02" db="EMBL/GenBank/DDBJ databases">
        <title>Expanding our view of genomic diversity in Candidatus Accumulibacter clades.</title>
        <authorList>
            <person name="Skennerton C.T."/>
            <person name="Barr J.J."/>
            <person name="Slater F.R."/>
            <person name="Bond P.L."/>
            <person name="Tyson G.W."/>
        </authorList>
    </citation>
    <scope>NUCLEOTIDE SEQUENCE [LARGE SCALE GENOMIC DNA]</scope>
</reference>